<accession>A0A7J4KUM0</accession>
<evidence type="ECO:0000313" key="2">
    <source>
        <dbReference type="Proteomes" id="UP000527315"/>
    </source>
</evidence>
<comment type="caution">
    <text evidence="1">The sequence shown here is derived from an EMBL/GenBank/DDBJ whole genome shotgun (WGS) entry which is preliminary data.</text>
</comment>
<dbReference type="SUPFAM" id="SSF52540">
    <property type="entry name" value="P-loop containing nucleoside triphosphate hydrolases"/>
    <property type="match status" value="1"/>
</dbReference>
<dbReference type="AlphaFoldDB" id="A0A7J4KUM0"/>
<reference evidence="2" key="1">
    <citation type="journal article" date="2020" name="bioRxiv">
        <title>A rank-normalized archaeal taxonomy based on genome phylogeny resolves widespread incomplete and uneven classifications.</title>
        <authorList>
            <person name="Rinke C."/>
            <person name="Chuvochina M."/>
            <person name="Mussig A.J."/>
            <person name="Chaumeil P.-A."/>
            <person name="Waite D.W."/>
            <person name="Whitman W.B."/>
            <person name="Parks D.H."/>
            <person name="Hugenholtz P."/>
        </authorList>
    </citation>
    <scope>NUCLEOTIDE SEQUENCE [LARGE SCALE GENOMIC DNA]</scope>
</reference>
<dbReference type="Pfam" id="PF24336">
    <property type="entry name" value="DUF7504"/>
    <property type="match status" value="1"/>
</dbReference>
<dbReference type="Proteomes" id="UP000527315">
    <property type="component" value="Unassembled WGS sequence"/>
</dbReference>
<dbReference type="Gene3D" id="3.40.50.300">
    <property type="entry name" value="P-loop containing nucleotide triphosphate hydrolases"/>
    <property type="match status" value="1"/>
</dbReference>
<dbReference type="EMBL" id="DUFJ01000045">
    <property type="protein sequence ID" value="HIH32950.1"/>
    <property type="molecule type" value="Genomic_DNA"/>
</dbReference>
<evidence type="ECO:0008006" key="3">
    <source>
        <dbReference type="Google" id="ProtNLM"/>
    </source>
</evidence>
<dbReference type="InterPro" id="IPR027417">
    <property type="entry name" value="P-loop_NTPase"/>
</dbReference>
<name>A0A7J4KUM0_9ARCH</name>
<organism evidence="1 2">
    <name type="scientific">Candidatus Iainarchaeum sp</name>
    <dbReference type="NCBI Taxonomy" id="3101447"/>
    <lineage>
        <taxon>Archaea</taxon>
        <taxon>Candidatus Iainarchaeota</taxon>
        <taxon>Candidatus Iainarchaeia</taxon>
        <taxon>Candidatus Iainarchaeales</taxon>
        <taxon>Candidatus Iainarchaeaceae</taxon>
        <taxon>Candidatus Iainarchaeum</taxon>
    </lineage>
</organism>
<gene>
    <name evidence="1" type="ORF">HA227_01730</name>
</gene>
<dbReference type="InterPro" id="IPR055927">
    <property type="entry name" value="DUF7504"/>
</dbReference>
<sequence>MAVKAGASKISSLGEFEELLSPGRSINSKISQALEDLPKNSAVLFIVGLKDYSTVLAELLRILQARKQQGNGAYLTVNKPVEDLAKAFSRNKISTGSVFFIDAISILSGRKASSGKKAMFLDSPTDLIDMDNAISKQLSKSQKPGFVVFDSLSTLLLYNKPQAVEKFLHVLVGKIRGANVQVFLITVKSSEHAGLIETVSQFVDKVVEIS</sequence>
<protein>
    <recommendedName>
        <fullName evidence="3">KaiC-like domain-containing protein</fullName>
    </recommendedName>
</protein>
<evidence type="ECO:0000313" key="1">
    <source>
        <dbReference type="EMBL" id="HIH32950.1"/>
    </source>
</evidence>
<proteinExistence type="predicted"/>